<dbReference type="Gene3D" id="3.40.1190.10">
    <property type="entry name" value="Mur-like, catalytic domain"/>
    <property type="match status" value="1"/>
</dbReference>
<dbReference type="EC" id="6.3.2.30" evidence="3"/>
<dbReference type="Pfam" id="PF18921">
    <property type="entry name" value="Cyanophycin_syn"/>
    <property type="match status" value="1"/>
</dbReference>
<dbReference type="SUPFAM" id="SSF53623">
    <property type="entry name" value="MurD-like peptide ligases, catalytic domain"/>
    <property type="match status" value="1"/>
</dbReference>
<keyword evidence="4" id="KW-1185">Reference proteome</keyword>
<dbReference type="SMART" id="SM01209">
    <property type="entry name" value="GARS_A"/>
    <property type="match status" value="1"/>
</dbReference>
<dbReference type="GO" id="GO:0009432">
    <property type="term" value="P:SOS response"/>
    <property type="evidence" value="ECO:0007669"/>
    <property type="project" value="TreeGrafter"/>
</dbReference>
<name>A0A940Y372_9BURK</name>
<accession>A0A940Y372</accession>
<dbReference type="AlphaFoldDB" id="A0A940Y372"/>
<comment type="caution">
    <text evidence="3">The sequence shown here is derived from an EMBL/GenBank/DDBJ whole genome shotgun (WGS) entry which is preliminary data.</text>
</comment>
<dbReference type="GO" id="GO:0005737">
    <property type="term" value="C:cytoplasm"/>
    <property type="evidence" value="ECO:0007669"/>
    <property type="project" value="TreeGrafter"/>
</dbReference>
<dbReference type="InterPro" id="IPR011810">
    <property type="entry name" value="Cya_phycin_syn"/>
</dbReference>
<dbReference type="InterPro" id="IPR044019">
    <property type="entry name" value="Cyanophycin_syn_N"/>
</dbReference>
<dbReference type="Proteomes" id="UP000676246">
    <property type="component" value="Unassembled WGS sequence"/>
</dbReference>
<evidence type="ECO:0000256" key="1">
    <source>
        <dbReference type="PROSITE-ProRule" id="PRU00409"/>
    </source>
</evidence>
<dbReference type="NCBIfam" id="TIGR02068">
    <property type="entry name" value="cya_phycin_syn"/>
    <property type="match status" value="1"/>
</dbReference>
<dbReference type="GO" id="GO:0018169">
    <property type="term" value="F:ribosomal S6-glutamic acid ligase activity"/>
    <property type="evidence" value="ECO:0007669"/>
    <property type="project" value="TreeGrafter"/>
</dbReference>
<dbReference type="InterPro" id="IPR036565">
    <property type="entry name" value="Mur-like_cat_sf"/>
</dbReference>
<evidence type="ECO:0000259" key="2">
    <source>
        <dbReference type="PROSITE" id="PS50975"/>
    </source>
</evidence>
<dbReference type="Gene3D" id="3.30.470.20">
    <property type="entry name" value="ATP-grasp fold, B domain"/>
    <property type="match status" value="2"/>
</dbReference>
<dbReference type="GO" id="GO:0046872">
    <property type="term" value="F:metal ion binding"/>
    <property type="evidence" value="ECO:0007669"/>
    <property type="project" value="InterPro"/>
</dbReference>
<dbReference type="GO" id="GO:0071160">
    <property type="term" value="F:cyanophycin synthetase activity (L-aspartate-adding)"/>
    <property type="evidence" value="ECO:0007669"/>
    <property type="project" value="UniProtKB-EC"/>
</dbReference>
<dbReference type="GO" id="GO:0005524">
    <property type="term" value="F:ATP binding"/>
    <property type="evidence" value="ECO:0007669"/>
    <property type="project" value="UniProtKB-UniRule"/>
</dbReference>
<dbReference type="PANTHER" id="PTHR21621:SF0">
    <property type="entry name" value="BETA-CITRYLGLUTAMATE SYNTHASE B-RELATED"/>
    <property type="match status" value="1"/>
</dbReference>
<dbReference type="InterPro" id="IPR005479">
    <property type="entry name" value="CPAse_ATP-bd"/>
</dbReference>
<dbReference type="PANTHER" id="PTHR21621">
    <property type="entry name" value="RIBOSOMAL PROTEIN S6 MODIFICATION PROTEIN"/>
    <property type="match status" value="1"/>
</dbReference>
<dbReference type="NCBIfam" id="NF010623">
    <property type="entry name" value="PRK14016.1"/>
    <property type="match status" value="1"/>
</dbReference>
<organism evidence="3 4">
    <name type="scientific">Ideonella alba</name>
    <dbReference type="NCBI Taxonomy" id="2824118"/>
    <lineage>
        <taxon>Bacteria</taxon>
        <taxon>Pseudomonadati</taxon>
        <taxon>Pseudomonadota</taxon>
        <taxon>Betaproteobacteria</taxon>
        <taxon>Burkholderiales</taxon>
        <taxon>Sphaerotilaceae</taxon>
        <taxon>Ideonella</taxon>
    </lineage>
</organism>
<dbReference type="EMBL" id="JAGQDD010000001">
    <property type="protein sequence ID" value="MBQ0929484.1"/>
    <property type="molecule type" value="Genomic_DNA"/>
</dbReference>
<keyword evidence="1" id="KW-0547">Nucleotide-binding</keyword>
<evidence type="ECO:0000313" key="3">
    <source>
        <dbReference type="EMBL" id="MBQ0929484.1"/>
    </source>
</evidence>
<dbReference type="Pfam" id="PF02786">
    <property type="entry name" value="CPSase_L_D2"/>
    <property type="match status" value="1"/>
</dbReference>
<proteinExistence type="predicted"/>
<sequence>MTARPREIQLQRITYLRGPNIWTYRSVLEVWLDLGELEDWPSNKLPGFNARLLALLPALAEHHCGVGERGGFLQRLDEGTWAGHILEHCVIELLNLAGMPTGFGQTRSTSQHGVYRMVFRARDEQVARVALAQGHALLHAAIRDEAFDVDAAVAAVRDAIDDSFLGPSTACIVSAATDRRIPHIRLNDGNLVQLGHGARQRRIWTAETDLTCAIAENIAGDKDLTKTILKACGVPVPEGVSVSSADEAWEAAQDMDAPVVIKPSDGNHGRGVTLDLTQEADVRAAFELADKHGSEVLVERYIRGNEHRLLVVGGNVVAVARGESAWITGDGRSTVTELIDSQINSDPRRGTTEAHPLNRLDITEDEVIVLDLQRQGLTGASVVPAGKRVLVQRNGNVAIDCTDEIHPDVAHHVSLAVRAVGLDIAGVDLVCEDIGQPLEAQGGAIVEVNAGPGLLMHLKPAVGQPRPVGQAIVDHLFPPEDDAAHPGRIPIVGVAGSRHGALIARAVAWLIHLTGTPTALACRDGLFLGSRRIERAGKQFWDASHRLLMNREARAAVFENDAGLILGDGLPYDRCQVGVVTDTDGWQGLAHHDVFDADAMFKVLRTQIDVVLADGVGVLNAADPRIAGMAELCDGEVLMYAVDGPEGLPAALTEHLAGGGRAAVLQAGRVTLRSPQGDLNGPDLHGVLGRKGRGGDAGLAEALLAAVAAAWGYGITPELIAAGLETFELNAAA</sequence>
<protein>
    <submittedName>
        <fullName evidence="3">Cyanophycin synthetase</fullName>
        <ecNumber evidence="3">6.3.2.29</ecNumber>
        <ecNumber evidence="3">6.3.2.30</ecNumber>
    </submittedName>
</protein>
<dbReference type="EC" id="6.3.2.29" evidence="3"/>
<keyword evidence="3" id="KW-0436">Ligase</keyword>
<dbReference type="PROSITE" id="PS50975">
    <property type="entry name" value="ATP_GRASP"/>
    <property type="match status" value="1"/>
</dbReference>
<dbReference type="InterPro" id="IPR011761">
    <property type="entry name" value="ATP-grasp"/>
</dbReference>
<dbReference type="SUPFAM" id="SSF56059">
    <property type="entry name" value="Glutathione synthetase ATP-binding domain-like"/>
    <property type="match status" value="1"/>
</dbReference>
<gene>
    <name evidence="3" type="primary">cphA</name>
    <name evidence="3" type="ORF">KAK03_03230</name>
</gene>
<evidence type="ECO:0000313" key="4">
    <source>
        <dbReference type="Proteomes" id="UP000676246"/>
    </source>
</evidence>
<dbReference type="RefSeq" id="WP_210851724.1">
    <property type="nucleotide sequence ID" value="NZ_JAGQDD010000001.1"/>
</dbReference>
<keyword evidence="1" id="KW-0067">ATP-binding</keyword>
<dbReference type="GO" id="GO:0071161">
    <property type="term" value="F:cyanophycin synthetase activity (L-arginine-adding)"/>
    <property type="evidence" value="ECO:0007669"/>
    <property type="project" value="UniProtKB-EC"/>
</dbReference>
<reference evidence="3 4" key="1">
    <citation type="submission" date="2021-04" db="EMBL/GenBank/DDBJ databases">
        <title>The genome sequence of Ideonella sp. 3Y2.</title>
        <authorList>
            <person name="Liu Y."/>
        </authorList>
    </citation>
    <scope>NUCLEOTIDE SEQUENCE [LARGE SCALE GENOMIC DNA]</scope>
    <source>
        <strain evidence="3 4">3Y2</strain>
    </source>
</reference>
<feature type="domain" description="ATP-grasp" evidence="2">
    <location>
        <begin position="226"/>
        <end position="477"/>
    </location>
</feature>